<proteinExistence type="predicted"/>
<evidence type="ECO:0000313" key="1">
    <source>
        <dbReference type="EMBL" id="TVT38344.1"/>
    </source>
</evidence>
<comment type="caution">
    <text evidence="1">The sequence shown here is derived from an EMBL/GenBank/DDBJ whole genome shotgun (WGS) entry which is preliminary data.</text>
</comment>
<sequence>MRILTAWQKWVTRDALYVVLQLAWWLVDGTALGGLRSAFRGSARCAGRAAVRPRRIKASPYPSAAL</sequence>
<name>A0A558BPA6_9BACT</name>
<gene>
    <name evidence="1" type="ORF">FNT36_19290</name>
</gene>
<evidence type="ECO:0000313" key="2">
    <source>
        <dbReference type="Proteomes" id="UP000317624"/>
    </source>
</evidence>
<organism evidence="1 2">
    <name type="scientific">Hymenobacter setariae</name>
    <dbReference type="NCBI Taxonomy" id="2594794"/>
    <lineage>
        <taxon>Bacteria</taxon>
        <taxon>Pseudomonadati</taxon>
        <taxon>Bacteroidota</taxon>
        <taxon>Cytophagia</taxon>
        <taxon>Cytophagales</taxon>
        <taxon>Hymenobacteraceae</taxon>
        <taxon>Hymenobacter</taxon>
    </lineage>
</organism>
<accession>A0A558BPA6</accession>
<reference evidence="1 2" key="1">
    <citation type="submission" date="2019-07" db="EMBL/GenBank/DDBJ databases">
        <title>Hymenobacter sp. straun FUR1 Genome sequencing and assembly.</title>
        <authorList>
            <person name="Chhetri G."/>
        </authorList>
    </citation>
    <scope>NUCLEOTIDE SEQUENCE [LARGE SCALE GENOMIC DNA]</scope>
    <source>
        <strain evidence="1 2">Fur1</strain>
    </source>
</reference>
<keyword evidence="2" id="KW-1185">Reference proteome</keyword>
<dbReference type="RefSeq" id="WP_144851123.1">
    <property type="nucleotide sequence ID" value="NZ_VMRJ01000005.1"/>
</dbReference>
<protein>
    <submittedName>
        <fullName evidence="1">Uncharacterized protein</fullName>
    </submittedName>
</protein>
<dbReference type="Proteomes" id="UP000317624">
    <property type="component" value="Unassembled WGS sequence"/>
</dbReference>
<dbReference type="AlphaFoldDB" id="A0A558BPA6"/>
<dbReference type="EMBL" id="VMRJ01000005">
    <property type="protein sequence ID" value="TVT38344.1"/>
    <property type="molecule type" value="Genomic_DNA"/>
</dbReference>